<feature type="coiled-coil region" evidence="16">
    <location>
        <begin position="2859"/>
        <end position="2921"/>
    </location>
</feature>
<evidence type="ECO:0000256" key="2">
    <source>
        <dbReference type="ARBA" id="ARBA00004430"/>
    </source>
</evidence>
<dbReference type="Gene3D" id="1.20.920.20">
    <property type="match status" value="1"/>
</dbReference>
<keyword evidence="6" id="KW-0677">Repeat</keyword>
<evidence type="ECO:0000256" key="3">
    <source>
        <dbReference type="ARBA" id="ARBA00008887"/>
    </source>
</evidence>
<dbReference type="PANTHER" id="PTHR22878">
    <property type="entry name" value="DYNEIN HEAVY CHAIN 6, AXONEMAL-LIKE-RELATED"/>
    <property type="match status" value="1"/>
</dbReference>
<dbReference type="GO" id="GO:0051959">
    <property type="term" value="F:dynein light intermediate chain binding"/>
    <property type="evidence" value="ECO:0007669"/>
    <property type="project" value="InterPro"/>
</dbReference>
<dbReference type="Gene3D" id="1.20.58.1120">
    <property type="match status" value="1"/>
</dbReference>
<evidence type="ECO:0000256" key="1">
    <source>
        <dbReference type="ARBA" id="ARBA00004230"/>
    </source>
</evidence>
<comment type="subcellular location">
    <subcellularLocation>
        <location evidence="1">Cell projection</location>
        <location evidence="1">Cilium</location>
        <location evidence="1">Flagellum</location>
    </subcellularLocation>
    <subcellularLocation>
        <location evidence="2">Cytoplasm</location>
        <location evidence="2">Cytoskeleton</location>
        <location evidence="2">Cilium axoneme</location>
    </subcellularLocation>
</comment>
<evidence type="ECO:0000256" key="12">
    <source>
        <dbReference type="ARBA" id="ARBA00023069"/>
    </source>
</evidence>
<dbReference type="InterPro" id="IPR041228">
    <property type="entry name" value="Dynein_C"/>
</dbReference>
<feature type="non-terminal residue" evidence="19">
    <location>
        <position position="4066"/>
    </location>
</feature>
<evidence type="ECO:0000256" key="13">
    <source>
        <dbReference type="ARBA" id="ARBA00023175"/>
    </source>
</evidence>
<evidence type="ECO:0000256" key="4">
    <source>
        <dbReference type="ARBA" id="ARBA00022490"/>
    </source>
</evidence>
<feature type="domain" description="AAA+ ATPase" evidence="18">
    <location>
        <begin position="2015"/>
        <end position="2162"/>
    </location>
</feature>
<evidence type="ECO:0000256" key="11">
    <source>
        <dbReference type="ARBA" id="ARBA00023054"/>
    </source>
</evidence>
<dbReference type="Gene3D" id="1.10.8.1220">
    <property type="match status" value="1"/>
</dbReference>
<evidence type="ECO:0000256" key="14">
    <source>
        <dbReference type="ARBA" id="ARBA00023212"/>
    </source>
</evidence>
<keyword evidence="13" id="KW-0505">Motor protein</keyword>
<proteinExistence type="inferred from homology"/>
<dbReference type="FunFam" id="3.20.180.20:FF:000003">
    <property type="entry name" value="Dynein heavy chain 12, axonemal"/>
    <property type="match status" value="1"/>
</dbReference>
<dbReference type="Pfam" id="PF12780">
    <property type="entry name" value="AAA_8"/>
    <property type="match status" value="1"/>
</dbReference>
<dbReference type="GO" id="GO:0005874">
    <property type="term" value="C:microtubule"/>
    <property type="evidence" value="ECO:0007669"/>
    <property type="project" value="UniProtKB-KW"/>
</dbReference>
<dbReference type="InterPro" id="IPR024317">
    <property type="entry name" value="Dynein_heavy_chain_D4_dom"/>
</dbReference>
<dbReference type="EMBL" id="JAANIC010000003">
    <property type="protein sequence ID" value="KAG5348455.1"/>
    <property type="molecule type" value="Genomic_DNA"/>
</dbReference>
<protein>
    <submittedName>
        <fullName evidence="19">DYH3 protein</fullName>
    </submittedName>
</protein>
<evidence type="ECO:0000256" key="5">
    <source>
        <dbReference type="ARBA" id="ARBA00022701"/>
    </source>
</evidence>
<evidence type="ECO:0000256" key="15">
    <source>
        <dbReference type="ARBA" id="ARBA00023273"/>
    </source>
</evidence>
<keyword evidence="20" id="KW-1185">Reference proteome</keyword>
<dbReference type="Gene3D" id="3.20.180.20">
    <property type="entry name" value="Dynein heavy chain, N-terminal domain 2"/>
    <property type="match status" value="1"/>
</dbReference>
<dbReference type="InterPro" id="IPR043157">
    <property type="entry name" value="Dynein_AAA1S"/>
</dbReference>
<evidence type="ECO:0000256" key="16">
    <source>
        <dbReference type="SAM" id="Coils"/>
    </source>
</evidence>
<keyword evidence="5" id="KW-0493">Microtubule</keyword>
<dbReference type="FunFam" id="3.40.50.300:FF:000044">
    <property type="entry name" value="Dynein heavy chain 5, axonemal"/>
    <property type="match status" value="1"/>
</dbReference>
<evidence type="ECO:0000256" key="8">
    <source>
        <dbReference type="ARBA" id="ARBA00022840"/>
    </source>
</evidence>
<dbReference type="Proteomes" id="UP000669903">
    <property type="component" value="Unassembled WGS sequence"/>
</dbReference>
<dbReference type="PANTHER" id="PTHR22878:SF71">
    <property type="entry name" value="DYNEIN, AXONEMAL, HEAVY CHAIN 3"/>
    <property type="match status" value="1"/>
</dbReference>
<dbReference type="InterPro" id="IPR027417">
    <property type="entry name" value="P-loop_NTPase"/>
</dbReference>
<dbReference type="Pfam" id="PF18198">
    <property type="entry name" value="AAA_lid_11"/>
    <property type="match status" value="1"/>
</dbReference>
<keyword evidence="9" id="KW-0282">Flagellum</keyword>
<dbReference type="GO" id="GO:0005524">
    <property type="term" value="F:ATP binding"/>
    <property type="evidence" value="ECO:0007669"/>
    <property type="project" value="UniProtKB-KW"/>
</dbReference>
<dbReference type="GO" id="GO:0008569">
    <property type="term" value="F:minus-end-directed microtubule motor activity"/>
    <property type="evidence" value="ECO:0007669"/>
    <property type="project" value="InterPro"/>
</dbReference>
<dbReference type="InterPro" id="IPR043160">
    <property type="entry name" value="Dynein_C_barrel"/>
</dbReference>
<evidence type="ECO:0000256" key="17">
    <source>
        <dbReference type="SAM" id="MobiDB-lite"/>
    </source>
</evidence>
<accession>A0A836KAJ8</accession>
<comment type="caution">
    <text evidence="19">The sequence shown here is derived from an EMBL/GenBank/DDBJ whole genome shotgun (WGS) entry which is preliminary data.</text>
</comment>
<dbReference type="FunFam" id="3.40.50.300:FF:002141">
    <property type="entry name" value="Dynein heavy chain"/>
    <property type="match status" value="1"/>
</dbReference>
<dbReference type="FunFam" id="1.20.1270.280:FF:000001">
    <property type="entry name" value="dynein heavy chain 7, axonemal"/>
    <property type="match status" value="1"/>
</dbReference>
<dbReference type="FunFam" id="1.20.140.100:FF:000004">
    <property type="entry name" value="Dynein axonemal heavy chain 6"/>
    <property type="match status" value="1"/>
</dbReference>
<dbReference type="Gene3D" id="1.20.1270.280">
    <property type="match status" value="1"/>
</dbReference>
<dbReference type="FunFam" id="3.40.50.300:FF:001328">
    <property type="entry name" value="Dynein heavy chain 6, axonemal"/>
    <property type="match status" value="1"/>
</dbReference>
<reference evidence="19" key="1">
    <citation type="submission" date="2020-03" db="EMBL/GenBank/DDBJ databases">
        <title>Relaxed selection underlies rapid genomic changes in the transitions from sociality to social parasitism in ants.</title>
        <authorList>
            <person name="Bi X."/>
        </authorList>
    </citation>
    <scope>NUCLEOTIDE SEQUENCE</scope>
    <source>
        <strain evidence="19">BGI-DK2014a</strain>
        <tissue evidence="19">Whole body</tissue>
    </source>
</reference>
<dbReference type="InterPro" id="IPR004273">
    <property type="entry name" value="Dynein_heavy_D6_P-loop"/>
</dbReference>
<dbReference type="InterPro" id="IPR041658">
    <property type="entry name" value="AAA_lid_11"/>
</dbReference>
<evidence type="ECO:0000256" key="7">
    <source>
        <dbReference type="ARBA" id="ARBA00022741"/>
    </source>
</evidence>
<dbReference type="FunFam" id="1.10.287.2620:FF:000002">
    <property type="entry name" value="Dynein heavy chain 2, axonemal"/>
    <property type="match status" value="1"/>
</dbReference>
<keyword evidence="10" id="KW-0243">Dynein</keyword>
<keyword evidence="14" id="KW-0206">Cytoskeleton</keyword>
<feature type="domain" description="AAA+ ATPase" evidence="18">
    <location>
        <begin position="1387"/>
        <end position="1524"/>
    </location>
</feature>
<evidence type="ECO:0000259" key="18">
    <source>
        <dbReference type="SMART" id="SM00382"/>
    </source>
</evidence>
<dbReference type="FunFam" id="1.10.8.1220:FF:000001">
    <property type="entry name" value="Dynein axonemal heavy chain 5"/>
    <property type="match status" value="1"/>
</dbReference>
<dbReference type="InterPro" id="IPR035706">
    <property type="entry name" value="AAA_9"/>
</dbReference>
<dbReference type="Gene3D" id="1.20.920.30">
    <property type="match status" value="1"/>
</dbReference>
<dbReference type="InterPro" id="IPR026983">
    <property type="entry name" value="DHC"/>
</dbReference>
<dbReference type="Gene3D" id="1.10.8.720">
    <property type="entry name" value="Region D6 of dynein motor"/>
    <property type="match status" value="1"/>
</dbReference>
<dbReference type="FunFam" id="1.20.920.20:FF:000006">
    <property type="entry name" value="Dynein, axonemal, heavy chain 6"/>
    <property type="match status" value="1"/>
</dbReference>
<evidence type="ECO:0000256" key="10">
    <source>
        <dbReference type="ARBA" id="ARBA00023017"/>
    </source>
</evidence>
<feature type="region of interest" description="Disordered" evidence="17">
    <location>
        <begin position="1"/>
        <end position="20"/>
    </location>
</feature>
<dbReference type="GO" id="GO:0045505">
    <property type="term" value="F:dynein intermediate chain binding"/>
    <property type="evidence" value="ECO:0007669"/>
    <property type="project" value="InterPro"/>
</dbReference>
<evidence type="ECO:0000256" key="9">
    <source>
        <dbReference type="ARBA" id="ARBA00022846"/>
    </source>
</evidence>
<dbReference type="Gene3D" id="1.10.472.130">
    <property type="match status" value="1"/>
</dbReference>
<dbReference type="Gene3D" id="1.20.140.100">
    <property type="entry name" value="Dynein heavy chain, N-terminal domain 2"/>
    <property type="match status" value="1"/>
</dbReference>
<dbReference type="Pfam" id="PF08393">
    <property type="entry name" value="DHC_N2"/>
    <property type="match status" value="1"/>
</dbReference>
<dbReference type="InterPro" id="IPR042228">
    <property type="entry name" value="Dynein_linker_3"/>
</dbReference>
<dbReference type="FunFam" id="3.40.50.300:FF:000362">
    <property type="entry name" value="Dynein, axonemal, heavy chain 6"/>
    <property type="match status" value="1"/>
</dbReference>
<dbReference type="Pfam" id="PF12774">
    <property type="entry name" value="AAA_6"/>
    <property type="match status" value="1"/>
</dbReference>
<keyword evidence="8" id="KW-0067">ATP-binding</keyword>
<evidence type="ECO:0000313" key="19">
    <source>
        <dbReference type="EMBL" id="KAG5348455.1"/>
    </source>
</evidence>
<keyword evidence="11 16" id="KW-0175">Coiled coil</keyword>
<dbReference type="Gene3D" id="3.10.490.20">
    <property type="match status" value="1"/>
</dbReference>
<dbReference type="SUPFAM" id="SSF52540">
    <property type="entry name" value="P-loop containing nucleoside triphosphate hydrolases"/>
    <property type="match status" value="4"/>
</dbReference>
<gene>
    <name evidence="19" type="primary">Dnah3</name>
    <name evidence="19" type="ORF">G6Z76_0014342</name>
</gene>
<dbReference type="Pfam" id="PF17857">
    <property type="entry name" value="AAA_lid_1"/>
    <property type="match status" value="1"/>
</dbReference>
<dbReference type="FunFam" id="1.20.920.30:FF:000002">
    <property type="entry name" value="Dynein axonemal heavy chain 3"/>
    <property type="match status" value="1"/>
</dbReference>
<dbReference type="InterPro" id="IPR041589">
    <property type="entry name" value="DNAH3_AAA_lid_1"/>
</dbReference>
<dbReference type="Pfam" id="PF12777">
    <property type="entry name" value="MT"/>
    <property type="match status" value="1"/>
</dbReference>
<keyword evidence="12" id="KW-0969">Cilium</keyword>
<keyword evidence="7" id="KW-0547">Nucleotide-binding</keyword>
<dbReference type="InterPro" id="IPR003593">
    <property type="entry name" value="AAA+_ATPase"/>
</dbReference>
<dbReference type="InterPro" id="IPR013602">
    <property type="entry name" value="Dynein_heavy_linker"/>
</dbReference>
<dbReference type="InterPro" id="IPR035699">
    <property type="entry name" value="AAA_6"/>
</dbReference>
<dbReference type="Gene3D" id="1.10.8.710">
    <property type="match status" value="1"/>
</dbReference>
<dbReference type="FunFam" id="1.10.8.720:FF:000001">
    <property type="entry name" value="dynein heavy chain 7, axonemal"/>
    <property type="match status" value="1"/>
</dbReference>
<dbReference type="Pfam" id="PF12781">
    <property type="entry name" value="AAA_9"/>
    <property type="match status" value="1"/>
</dbReference>
<dbReference type="Gene3D" id="1.10.287.2620">
    <property type="match status" value="1"/>
</dbReference>
<dbReference type="FunFam" id="1.20.58.1120:FF:000005">
    <property type="entry name" value="Dynein, axonemal, heavy chain 12"/>
    <property type="match status" value="1"/>
</dbReference>
<dbReference type="FunFam" id="3.40.50.300:FF:000223">
    <property type="entry name" value="Dynein heavy chain 3, axonemal"/>
    <property type="match status" value="1"/>
</dbReference>
<feature type="non-terminal residue" evidence="19">
    <location>
        <position position="1"/>
    </location>
</feature>
<dbReference type="Pfam" id="PF03028">
    <property type="entry name" value="Dynein_heavy"/>
    <property type="match status" value="1"/>
</dbReference>
<dbReference type="Gene3D" id="6.10.140.1060">
    <property type="match status" value="1"/>
</dbReference>
<dbReference type="GO" id="GO:0003341">
    <property type="term" value="P:cilium movement"/>
    <property type="evidence" value="ECO:0007669"/>
    <property type="project" value="UniProtKB-ARBA"/>
</dbReference>
<keyword evidence="15" id="KW-0966">Cell projection</keyword>
<name>A0A836KAJ8_9HYME</name>
<dbReference type="InterPro" id="IPR042219">
    <property type="entry name" value="AAA_lid_11_sf"/>
</dbReference>
<comment type="similarity">
    <text evidence="3">Belongs to the dynein heavy chain family.</text>
</comment>
<dbReference type="InterPro" id="IPR041466">
    <property type="entry name" value="Dynein_AAA5_ext"/>
</dbReference>
<dbReference type="GO" id="GO:0031514">
    <property type="term" value="C:motile cilium"/>
    <property type="evidence" value="ECO:0007669"/>
    <property type="project" value="UniProtKB-SubCell"/>
</dbReference>
<organism evidence="19 20">
    <name type="scientific">Acromyrmex charruanus</name>
    <dbReference type="NCBI Taxonomy" id="2715315"/>
    <lineage>
        <taxon>Eukaryota</taxon>
        <taxon>Metazoa</taxon>
        <taxon>Ecdysozoa</taxon>
        <taxon>Arthropoda</taxon>
        <taxon>Hexapoda</taxon>
        <taxon>Insecta</taxon>
        <taxon>Pterygota</taxon>
        <taxon>Neoptera</taxon>
        <taxon>Endopterygota</taxon>
        <taxon>Hymenoptera</taxon>
        <taxon>Apocrita</taxon>
        <taxon>Aculeata</taxon>
        <taxon>Formicoidea</taxon>
        <taxon>Formicidae</taxon>
        <taxon>Myrmicinae</taxon>
        <taxon>Acromyrmex</taxon>
    </lineage>
</organism>
<dbReference type="FunFam" id="1.10.8.710:FF:000004">
    <property type="entry name" value="Dynein axonemal heavy chain 6"/>
    <property type="match status" value="1"/>
</dbReference>
<dbReference type="GO" id="GO:0005858">
    <property type="term" value="C:axonemal dynein complex"/>
    <property type="evidence" value="ECO:0007669"/>
    <property type="project" value="UniProtKB-ARBA"/>
</dbReference>
<dbReference type="Gene3D" id="3.40.50.300">
    <property type="entry name" value="P-loop containing nucleotide triphosphate hydrolases"/>
    <property type="match status" value="5"/>
</dbReference>
<evidence type="ECO:0000256" key="6">
    <source>
        <dbReference type="ARBA" id="ARBA00022737"/>
    </source>
</evidence>
<dbReference type="SMART" id="SM00382">
    <property type="entry name" value="AAA"/>
    <property type="match status" value="2"/>
</dbReference>
<dbReference type="InterPro" id="IPR024743">
    <property type="entry name" value="Dynein_HC_stalk"/>
</dbReference>
<sequence length="4066" mass="469369">MAERKETGGTSDKIHTIAGHKDCSSSETLKTLQFSEKQQLIQESSWTKAVPYKYWHSYVKPTDSIGSIFTPGVHTYRTRTLIRRDVKPVRWHPFGIDGMLVSPPRIFIERHNEEVKRRAAALAEKECDTLPKNIVNLRDLMDDTWLRKKHQKARILKEKELSIHRRKITKRRLDRKMVRYIEAEIPKSVEEQLAELMAIVEEQRIKPEDIAKVVYLRDYCISDHHLQPYDYINIDAAKKRIIGKLQEREDFDAITKDLEPEIIDDYKRSLRSAIVDYILMDSDERKRFCIKTVPIEFPILCVRAPVPWHQSKVTASHSMQHNLFIGNEILRDIRDLWFTKYRQVRIIHMQDFVLPILAIEIKPRFDALCVAATDVLIKEWLADVAEIFLEKKYDWSQYFETQPDASTAMIEKYFRSVNSLLSKQLRIMIIKTLEDMRDFFMQYDAGNAFEGDYKDLMFLNTPFITVKVEPELGTTKLHCEPSILKLHIIISSCFDKVIEVGNMIPTIETILFPELKDVGHLFPISRFEDTVMSIITNVLDVITKHMIGPNNYLQCYQNLLYITSGVAKKKLDDFFRLEPVPLLREFEQQIKAYDALRKEISMFRCKIPLNMLELDCSTVNDTMKEILYALRSRICNFFADELRANNRELCSIFDEIAENISKMPETTQQVVELYNYLCESRDTTLFNLRRRLARSVELTLFLFDHQPLSADDIHLNSRTITWPKEMEVVMELTSNRLNMRKDFLETVLRTRRRTFEKKIIMIQLAINQFKRKDPPILTMEEMEQAVEEIEHISITMTEIRKESEEINEEEGLLDIELSPYMELPIMSSTVETFDKLWHTVLEFHKNYDKWFYGSFVGLDAEQIREDTENTWRTLYKLSRILAEVPGARRVAEMVRGKVEKFRQFIPVLQIICTPGLQARHWEAISKIVDVPIVLTDISNLSEMIEYGLSAFIAKLEEIASAATKEYTLQRNLQKMKEEWQEVYFELIPYRETGVFILSAVDDIQMLLDDHILKAQTMRGSPFVKAFEEDMQQWEEKLISMQDIIDQWLLCQSTWMYLEPIFSSEDIIRQMPAESRNFRKTDKIWRKIMLYVFDNKRVIDATALPNMLKEFKVCNSLLEEIQKGLSDYLEKKRLFFSRFFFLSNDELLEILSETKDPQRVQPHLRKCFEGISKLRFTKDEEIIGMLSAEEEYVPLSGKIYPADAKGMVERWLCQVEELMLISLRDIAEQSVLAYFDAMREEWVLSWPGQIIICVSQIHWTNEVYESFEQRSTPIYLSKCTDQIEDIVALVRGKLEPGARITLNALIVIDVHARDVVKLLVDKQVDDPSDFNWIAQLRYYWLDDCITVSMITTNIMYAFEYLGNTSRLVITPLTDRCYRTLMGALKLNLGGSPEGPAGTGKTETAKDLAKAVAKQCVVFNCSEGLDYKAMGKFFKGIAQSGAWACFDEFNRIELEVLSVIAQQILSIQIAISMKLSKFIFEGTEIKLNPTCNVIITMNPGYVGRVELPDNLKVLFRTVAMMVPDYAMIGEITLYSYGFTDAKILAEKIVHTYKLCSEQLSSQKHYDYGMRAVKTVLIAAGNLKLKYPKRNEHILVLRAIVDVNLPKFLSEDVSLFNGIYTDLFPDVTLPQPERDELVNLLKMNLEKRNLQATDWYVEKIVQIYEMLLVRHGLMIVGTALGGKTQAYKVLANSLGDLSGIRKATMREYRTVYRVINPKAIPLSQLYGSFDPVSHEWSDGVLANTFREYAQSIAIERKWIVFDGPVDAIWIESMNTVLDDNKKLCLMSGEIIQMSGRMNMFFEPADLDHASPATVSRCGMIYMEPSQLGWQPIFESYKKYLKEKLLFEQYELVVELIEWLIEPILRFIRYNCKTFIDTSEIYKFLSFTRVFSMMLADETQVSTVWLQCVLLFSIVWGVCPTLMSDSRKTFDAYLRKLLLGTIEEYPKPKMFKLTKQQIFPDKGTVYDWIYDKRNNGCWISWMDITQQVPLPATAKASELIIQTRETTIQLFFIKQFLHRSIPLLFVGPTGTGKSVIVLDYLVSLPREKFLENVINFSARTNAPQTQEIVMSKLDRRRKGVYGPAMGKKCVLFVDDLSMPQVEIYGAQPPIELLRQWIDHGYWFDPKDTSMLHLMDILLITAMLPPGGGSNVVTPRFTRHMHVIGIDSFEQATMTKIFSSILDWHFAKGFVPEISRLSKMVVSATMNVFLEAIKNFLPTPSKSHYKFNLRDFSRVIGGILLVPAARMKDPDKLIRLWIHEIYRVFHDRLIDDTDRETLFGMVRYTCYDQLRQPLDKVLANLLKPGEKMIKRSHIRNLFFGNYIEPDADPKVYDEVTDLEDLQEKMDYYLAEYNAVSQTPMNLVLFRYAIEHVSRVSRVLLQDNGHALLVGIGGSGRNSCAKLATNMCEYHIYQIEITKTYGLTEWREDLKQLLLRVGCEGKPTVFIFGDHQIKDEAFIEDINIILNTADIPNLYVTDEKAEILEKMMTLARDVSGKKIEMTPMVLYNLFIERIKKNLHIVLTMSPIGDTFRNRLRTFPSLINCCTIDWYTLWPEDALEKVARMSLRDLDIGSELREKCVQMCKQFHTSVSVTSEDYYLTYGRKYYVTPTSFLQLIKSLYRLYGQKIEQITMQQNRYETGLEKLDFAAGQVSIMQNELHQLQPKLLAQSQLSDKLMIRIEQDTINVEAKKEIVAADEALANEAAAAAQAIKDDCESDLAEATPALEAALAALDTLKPADITIVKSMKSPPAGVRLVMEAVCVLKGIKPDRVQDPTTGQMVDDYWPASIKLLGEMKFLENLKNFDKDNIPPAYMKRIREKFINDRSFQPDAIKKVSTACEGLCKWVRAMEVYDRVIKVVAPKKAMLAEAEAALAAQMEMLNEKRALLQEVTQKLQSLNDEFAECMREKKKLEDQIEYCRQKLERAEKLLGGLSGEKSRWSETASKLGASLGNVIGDVLLSSGMVAYLGAFTVEYRNKLIDQWHISCMRETIPCSAKFNLIDILGEAVEIRNWTIQGLPADNFSVENGIIVKHADRWPLMIDPQNQANKWVKNMEKPNKLAVIKLTDPNYSRVMEMSIQLGLPVLLENILEEIDAILEPVLLKNVYKLRGVLYMKFGEVVMEYNPNFRFYITTRLRNPHYLPEIAVKVTLLNFMITPQGLQDQLLGIVVAKELPTLEEKKNQLIVEGANNRRILKEIEDKILEVVTTSEGNILEDETAIRILSTSKMLSEDIEAKQEIAVKTSIEIDKARDGYKPVSKHGAVLFFCISELTNIDPMYQYSLPWFLHLYVMAITNSEQSTNLDLRMENLNSYFTASIYRNVCRSLFEKDKLIFSLVLCVGLLRAARKLDEELWVFLLTGGIALDNPYPNPDPSWLSDKSWSEVVRASLLPGLEKLRKSFQSNTSQWQAYYDLSNPQEHSFPPPFEHEDENLRKLVILRCVRTDKLVAAIQAFIIHHMSTSFVEPPPFDLQSSYDDSSNVTPLIFVLSPGSDPMAGLIKFAEDRGISKKNLMTISLGQGQGPIAIDMIERGIKSGEWVILQNCHLAISWMKELDRICDEIIIPENTHCDFRLWLTSYPSKGFPVSILQNGVKMTNEPPKGLKNNLLRSYLNDPISDFKFFRQCSKLVEWTRLLFSLCFFHAVVQERRNFGPLGWNIPYEFNESDLRISIMQLQLFLNDYDEVPFDALIYLTGECNYGGRVTDDKDRRLLNSLLKNFYNPEVIIKIKYSFSPSGIYHMPEDTDYEECLKYIRSLPINQLPEVFGLHENADIAKDNREAMQLLAGALLTQPQISGVGEDEIVFTLASEILSKMRPQFDIEYVSRKYPVLYMNSMNTVLRQELVKFNELTKVIKETLDNVQKAIRGLVLMSLELEDVYLSMSIGKVPLTWDRKSYPSLKPLGSYINDLLARLQFLQDWIDHDAPNVFWISGFFFTQSFLTAVLQNYARKHKIPIDQLDFEFEITQFESSVDAAPSYGVYISGLFLEGARWNRETKLLDESKPKIMFDVLPIIWLKPGKKAEFIIKDVYYCPVYKTSARRGVLATTGHSSNFILYILIPTDLDESHWINRGVAALCQLDD</sequence>
<dbReference type="InterPro" id="IPR042222">
    <property type="entry name" value="Dynein_2_N"/>
</dbReference>
<dbReference type="Pfam" id="PF17852">
    <property type="entry name" value="Dynein_AAA_lid"/>
    <property type="match status" value="1"/>
</dbReference>
<evidence type="ECO:0000313" key="20">
    <source>
        <dbReference type="Proteomes" id="UP000669903"/>
    </source>
</evidence>
<keyword evidence="4" id="KW-0963">Cytoplasm</keyword>
<dbReference type="Pfam" id="PF18199">
    <property type="entry name" value="Dynein_C"/>
    <property type="match status" value="1"/>
</dbReference>
<dbReference type="Pfam" id="PF12775">
    <property type="entry name" value="AAA_7"/>
    <property type="match status" value="1"/>
</dbReference>
<dbReference type="FunFam" id="3.10.490.20:FF:000001">
    <property type="entry name" value="dynein heavy chain 7, axonemal"/>
    <property type="match status" value="1"/>
</dbReference>